<protein>
    <recommendedName>
        <fullName evidence="5">Protein DETOXIFICATION</fullName>
    </recommendedName>
</protein>
<name>A0A7J7GYV8_CAMSI</name>
<sequence>MSVQISVISGFTSGILLGMGSALETLCGQAFGAGQLNMLGIYVQRSWIILITTTLILMFLYIFATPILIFIGQTPEISKAVGAFTVWMIPQPFGQAINCPLTKFMQMQSKMMEMACHNWGDNCFSCFLLLALDAEAGDGIDWCSHCRKLFFVVSNYSSVDVCFQWILWSSLVWIFMEGFPSSMWIY</sequence>
<dbReference type="InterPro" id="IPR002528">
    <property type="entry name" value="MATE_fam"/>
</dbReference>
<evidence type="ECO:0000313" key="4">
    <source>
        <dbReference type="Proteomes" id="UP000593564"/>
    </source>
</evidence>
<dbReference type="PANTHER" id="PTHR11206">
    <property type="entry name" value="MULTIDRUG RESISTANCE PROTEIN"/>
    <property type="match status" value="1"/>
</dbReference>
<dbReference type="AlphaFoldDB" id="A0A7J7GYV8"/>
<dbReference type="GO" id="GO:0015297">
    <property type="term" value="F:antiporter activity"/>
    <property type="evidence" value="ECO:0007669"/>
    <property type="project" value="InterPro"/>
</dbReference>
<evidence type="ECO:0008006" key="5">
    <source>
        <dbReference type="Google" id="ProtNLM"/>
    </source>
</evidence>
<dbReference type="GO" id="GO:0042910">
    <property type="term" value="F:xenobiotic transmembrane transporter activity"/>
    <property type="evidence" value="ECO:0007669"/>
    <property type="project" value="InterPro"/>
</dbReference>
<gene>
    <name evidence="3" type="ORF">HYC85_015389</name>
</gene>
<keyword evidence="4" id="KW-1185">Reference proteome</keyword>
<reference evidence="4" key="1">
    <citation type="journal article" date="2020" name="Nat. Commun.">
        <title>Genome assembly of wild tea tree DASZ reveals pedigree and selection history of tea varieties.</title>
        <authorList>
            <person name="Zhang W."/>
            <person name="Zhang Y."/>
            <person name="Qiu H."/>
            <person name="Guo Y."/>
            <person name="Wan H."/>
            <person name="Zhang X."/>
            <person name="Scossa F."/>
            <person name="Alseekh S."/>
            <person name="Zhang Q."/>
            <person name="Wang P."/>
            <person name="Xu L."/>
            <person name="Schmidt M.H."/>
            <person name="Jia X."/>
            <person name="Li D."/>
            <person name="Zhu A."/>
            <person name="Guo F."/>
            <person name="Chen W."/>
            <person name="Ni D."/>
            <person name="Usadel B."/>
            <person name="Fernie A.R."/>
            <person name="Wen W."/>
        </authorList>
    </citation>
    <scope>NUCLEOTIDE SEQUENCE [LARGE SCALE GENOMIC DNA]</scope>
    <source>
        <strain evidence="4">cv. G240</strain>
    </source>
</reference>
<reference evidence="3 4" key="2">
    <citation type="submission" date="2020-07" db="EMBL/GenBank/DDBJ databases">
        <title>Genome assembly of wild tea tree DASZ reveals pedigree and selection history of tea varieties.</title>
        <authorList>
            <person name="Zhang W."/>
        </authorList>
    </citation>
    <scope>NUCLEOTIDE SEQUENCE [LARGE SCALE GENOMIC DNA]</scope>
    <source>
        <strain evidence="4">cv. G240</strain>
        <tissue evidence="3">Leaf</tissue>
    </source>
</reference>
<keyword evidence="2" id="KW-0472">Membrane</keyword>
<feature type="transmembrane region" description="Helical" evidence="2">
    <location>
        <begin position="46"/>
        <end position="71"/>
    </location>
</feature>
<dbReference type="Proteomes" id="UP000593564">
    <property type="component" value="Unassembled WGS sequence"/>
</dbReference>
<keyword evidence="2" id="KW-0812">Transmembrane</keyword>
<proteinExistence type="inferred from homology"/>
<accession>A0A7J7GYV8</accession>
<dbReference type="Pfam" id="PF01554">
    <property type="entry name" value="MatE"/>
    <property type="match status" value="1"/>
</dbReference>
<keyword evidence="2" id="KW-1133">Transmembrane helix</keyword>
<comment type="caution">
    <text evidence="3">The sequence shown here is derived from an EMBL/GenBank/DDBJ whole genome shotgun (WGS) entry which is preliminary data.</text>
</comment>
<evidence type="ECO:0000313" key="3">
    <source>
        <dbReference type="EMBL" id="KAF5945161.1"/>
    </source>
</evidence>
<dbReference type="GO" id="GO:0016020">
    <property type="term" value="C:membrane"/>
    <property type="evidence" value="ECO:0007669"/>
    <property type="project" value="InterPro"/>
</dbReference>
<evidence type="ECO:0000256" key="2">
    <source>
        <dbReference type="SAM" id="Phobius"/>
    </source>
</evidence>
<comment type="similarity">
    <text evidence="1">Belongs to the multi antimicrobial extrusion (MATE) (TC 2.A.66.1) family.</text>
</comment>
<organism evidence="3 4">
    <name type="scientific">Camellia sinensis</name>
    <name type="common">Tea plant</name>
    <name type="synonym">Thea sinensis</name>
    <dbReference type="NCBI Taxonomy" id="4442"/>
    <lineage>
        <taxon>Eukaryota</taxon>
        <taxon>Viridiplantae</taxon>
        <taxon>Streptophyta</taxon>
        <taxon>Embryophyta</taxon>
        <taxon>Tracheophyta</taxon>
        <taxon>Spermatophyta</taxon>
        <taxon>Magnoliopsida</taxon>
        <taxon>eudicotyledons</taxon>
        <taxon>Gunneridae</taxon>
        <taxon>Pentapetalae</taxon>
        <taxon>asterids</taxon>
        <taxon>Ericales</taxon>
        <taxon>Theaceae</taxon>
        <taxon>Camellia</taxon>
    </lineage>
</organism>
<evidence type="ECO:0000256" key="1">
    <source>
        <dbReference type="ARBA" id="ARBA00010199"/>
    </source>
</evidence>
<dbReference type="EMBL" id="JACBKZ010000007">
    <property type="protein sequence ID" value="KAF5945161.1"/>
    <property type="molecule type" value="Genomic_DNA"/>
</dbReference>